<evidence type="ECO:0000313" key="4">
    <source>
        <dbReference type="EMBL" id="WAQ95314.1"/>
    </source>
</evidence>
<dbReference type="InterPro" id="IPR037939">
    <property type="entry name" value="CRADD"/>
</dbReference>
<organism evidence="4 5">
    <name type="scientific">Mya arenaria</name>
    <name type="common">Soft-shell clam</name>
    <dbReference type="NCBI Taxonomy" id="6604"/>
    <lineage>
        <taxon>Eukaryota</taxon>
        <taxon>Metazoa</taxon>
        <taxon>Spiralia</taxon>
        <taxon>Lophotrochozoa</taxon>
        <taxon>Mollusca</taxon>
        <taxon>Bivalvia</taxon>
        <taxon>Autobranchia</taxon>
        <taxon>Heteroconchia</taxon>
        <taxon>Euheterodonta</taxon>
        <taxon>Imparidentia</taxon>
        <taxon>Neoheterodontei</taxon>
        <taxon>Myida</taxon>
        <taxon>Myoidea</taxon>
        <taxon>Myidae</taxon>
        <taxon>Mya</taxon>
    </lineage>
</organism>
<name>A0ABY7DFU6_MYAAR</name>
<feature type="region of interest" description="Disordered" evidence="2">
    <location>
        <begin position="357"/>
        <end position="377"/>
    </location>
</feature>
<feature type="non-terminal residue" evidence="4">
    <location>
        <position position="660"/>
    </location>
</feature>
<sequence>FDNYSSIFQTPNLKMADQDDDEHYEILQEHFYLLSRYLLPEDFLDALLSHNVINIDEKELIMNQYVNQNRRQRANKFIEILMTKGARGYKKFVELLEYRCPHVYEELTGNKPRDPPSDRWMKKAYDHSERENELKDLNQELRIKYDELQQKQAESQNLPHQPQPPQKHPDLPSTVQTRIGQHIAEQKNILQDQVAELQMHSEELTKRFQNSDEECRKLNEKVSELKREVFTLSSIKRTLEKQKKNADKQCDLYHAQIMEKGTEIVELQTQRIQDTRRLHDLQQQKNRWIDEKHEAEKENQRLRNEIDLLRCQIRSSGSSQAGSSKNKSKIFTRKVQIQKQYSGEKFAEILAQQRQQKAQRKMSTETPAEDNKDLTDVQKASTLPSFAKESPEDLFNKEVAWFRYSRNDYATNKPRLEQSDSMIPHLKSEDSDPNVFVGPSVLQPSEIVTDFPCLEVDKDLFPKAITVIKKPGLPEKAMNIFRDIKFPVFGEKRLEIIGGNHTGFFISKVNFETQNFSTADKILCNVKVSNHDDADPFSLSPACVKLPVYIVCHDEQLATALLGLLSKSLPPKDFVVDVGGFHGNFESTDLNRRELSLPDIANREELVDKFKSCINSAQRRILWLTESELDPEVVKSNCSYLIQDVTDMQTNIQQALSIIS</sequence>
<feature type="coiled-coil region" evidence="1">
    <location>
        <begin position="183"/>
        <end position="312"/>
    </location>
</feature>
<feature type="domain" description="CARD" evidence="3">
    <location>
        <begin position="19"/>
        <end position="111"/>
    </location>
</feature>
<accession>A0ABY7DFU6</accession>
<reference evidence="4" key="1">
    <citation type="submission" date="2022-11" db="EMBL/GenBank/DDBJ databases">
        <title>Centuries of genome instability and evolution in soft-shell clam transmissible cancer (bioRxiv).</title>
        <authorList>
            <person name="Hart S.F.M."/>
            <person name="Yonemitsu M.A."/>
            <person name="Giersch R.M."/>
            <person name="Beal B.F."/>
            <person name="Arriagada G."/>
            <person name="Davis B.W."/>
            <person name="Ostrander E.A."/>
            <person name="Goff S.P."/>
            <person name="Metzger M.J."/>
        </authorList>
    </citation>
    <scope>NUCLEOTIDE SEQUENCE</scope>
    <source>
        <strain evidence="4">MELC-2E11</strain>
        <tissue evidence="4">Siphon/mantle</tissue>
    </source>
</reference>
<feature type="region of interest" description="Disordered" evidence="2">
    <location>
        <begin position="150"/>
        <end position="173"/>
    </location>
</feature>
<dbReference type="PANTHER" id="PTHR15034">
    <property type="entry name" value="DEATH DOMAIN-CONTAINING PROTEIN CRADD"/>
    <property type="match status" value="1"/>
</dbReference>
<dbReference type="EMBL" id="CP111013">
    <property type="protein sequence ID" value="WAQ95314.1"/>
    <property type="molecule type" value="Genomic_DNA"/>
</dbReference>
<evidence type="ECO:0000256" key="1">
    <source>
        <dbReference type="SAM" id="Coils"/>
    </source>
</evidence>
<dbReference type="InterPro" id="IPR011029">
    <property type="entry name" value="DEATH-like_dom_sf"/>
</dbReference>
<dbReference type="Pfam" id="PF00619">
    <property type="entry name" value="CARD"/>
    <property type="match status" value="1"/>
</dbReference>
<evidence type="ECO:0000256" key="2">
    <source>
        <dbReference type="SAM" id="MobiDB-lite"/>
    </source>
</evidence>
<proteinExistence type="predicted"/>
<evidence type="ECO:0000313" key="5">
    <source>
        <dbReference type="Proteomes" id="UP001164746"/>
    </source>
</evidence>
<protein>
    <submittedName>
        <fullName evidence="4">CAR11-like protein</fullName>
    </submittedName>
</protein>
<keyword evidence="5" id="KW-1185">Reference proteome</keyword>
<dbReference type="PANTHER" id="PTHR15034:SF5">
    <property type="entry name" value="DEATH DOMAIN-CONTAINING PROTEIN CRADD"/>
    <property type="match status" value="1"/>
</dbReference>
<evidence type="ECO:0000259" key="3">
    <source>
        <dbReference type="PROSITE" id="PS50209"/>
    </source>
</evidence>
<keyword evidence="1" id="KW-0175">Coiled coil</keyword>
<dbReference type="InterPro" id="IPR001315">
    <property type="entry name" value="CARD"/>
</dbReference>
<feature type="compositionally biased region" description="Basic and acidic residues" evidence="2">
    <location>
        <begin position="111"/>
        <end position="131"/>
    </location>
</feature>
<dbReference type="SUPFAM" id="SSF47986">
    <property type="entry name" value="DEATH domain"/>
    <property type="match status" value="1"/>
</dbReference>
<gene>
    <name evidence="4" type="ORF">MAR_028004</name>
</gene>
<dbReference type="Proteomes" id="UP001164746">
    <property type="component" value="Chromosome 2"/>
</dbReference>
<feature type="region of interest" description="Disordered" evidence="2">
    <location>
        <begin position="107"/>
        <end position="131"/>
    </location>
</feature>
<dbReference type="Gene3D" id="1.10.533.10">
    <property type="entry name" value="Death Domain, Fas"/>
    <property type="match status" value="1"/>
</dbReference>
<dbReference type="PROSITE" id="PS50209">
    <property type="entry name" value="CARD"/>
    <property type="match status" value="1"/>
</dbReference>